<dbReference type="CDD" id="cd21134">
    <property type="entry name" value="YTH"/>
    <property type="match status" value="1"/>
</dbReference>
<dbReference type="InParanoid" id="G0V8D7"/>
<dbReference type="RefSeq" id="XP_003674116.1">
    <property type="nucleotide sequence ID" value="XM_003674068.1"/>
</dbReference>
<name>G0V8D7_NAUCA</name>
<accession>G0V8D7</accession>
<evidence type="ECO:0000259" key="1">
    <source>
        <dbReference type="PROSITE" id="PS50882"/>
    </source>
</evidence>
<dbReference type="FunCoup" id="G0V8D7">
    <property type="interactions" value="29"/>
</dbReference>
<dbReference type="GO" id="GO:0005737">
    <property type="term" value="C:cytoplasm"/>
    <property type="evidence" value="ECO:0007669"/>
    <property type="project" value="EnsemblFungi"/>
</dbReference>
<dbReference type="Gene3D" id="3.10.590.10">
    <property type="entry name" value="ph1033 like domains"/>
    <property type="match status" value="1"/>
</dbReference>
<dbReference type="STRING" id="1064592.G0V8D7"/>
<dbReference type="Proteomes" id="UP000001640">
    <property type="component" value="Chromosome 1"/>
</dbReference>
<dbReference type="OrthoDB" id="306690at2759"/>
<dbReference type="PANTHER" id="PTHR12357">
    <property type="entry name" value="YTH YT521-B HOMOLOGY DOMAIN-CONTAINING"/>
    <property type="match status" value="1"/>
</dbReference>
<dbReference type="PANTHER" id="PTHR12357:SF89">
    <property type="entry name" value="YTH DOMAIN-CONTAINING FAMILY PROTEIN"/>
    <property type="match status" value="1"/>
</dbReference>
<dbReference type="InterPro" id="IPR007275">
    <property type="entry name" value="YTH_domain"/>
</dbReference>
<reference evidence="3" key="1">
    <citation type="journal article" date="2011" name="Proc. Natl. Acad. Sci. U.S.A.">
        <title>Evolutionary erosion of yeast sex chromosomes by mating-type switching accidents.</title>
        <authorList>
            <person name="Gordon J.L."/>
            <person name="Armisen D."/>
            <person name="Proux-Wera E."/>
            <person name="Oheigeartaigh S.S."/>
            <person name="Byrne K.P."/>
            <person name="Wolfe K.H."/>
        </authorList>
    </citation>
    <scope>NUCLEOTIDE SEQUENCE [LARGE SCALE GENOMIC DNA]</scope>
    <source>
        <strain evidence="3">ATCC 76901 / BCRC 22586 / CBS 4309 / NBRC 1992 / NRRL Y-12630</strain>
    </source>
</reference>
<feature type="domain" description="YTH" evidence="1">
    <location>
        <begin position="187"/>
        <end position="323"/>
    </location>
</feature>
<dbReference type="GO" id="GO:0061157">
    <property type="term" value="P:mRNA destabilization"/>
    <property type="evidence" value="ECO:0007669"/>
    <property type="project" value="TreeGrafter"/>
</dbReference>
<proteinExistence type="predicted"/>
<dbReference type="AlphaFoldDB" id="G0V8D7"/>
<protein>
    <recommendedName>
        <fullName evidence="1">YTH domain-containing protein</fullName>
    </recommendedName>
</protein>
<keyword evidence="3" id="KW-1185">Reference proteome</keyword>
<dbReference type="InterPro" id="IPR045168">
    <property type="entry name" value="YTH_prot"/>
</dbReference>
<sequence length="339" mass="39421">MYATEFNPTIEPLSFVGNDSISIRTLEDSLRDLEIAFNSFIPKTKNNTSSDTNDCTRYSTQNGNWLKSSYEKEFTNRSSSTSSMSLIFDPLTLVDDYTVPHTEQDYKPRTLSTLTFNQDNFPSTQFYSFNKDYKVQAQENNKFSYNTDWNENYAPTNTHVNKNNSKYNTNNNCIAIIPTWINIPDESQFFVIKSTNLAHIKKSFYNNIWSSTHFGNKRLSNAYRNLKPNGKIFLFFSINGSGKFCGVAEMTSDVLSNLDTKDMWENNEKYGKAFKVKWTIVRDIHNRNLKRFLNPLNEMKPVSNSRDTQEIPFPIGYSMMKIFKSEQFEKNSFLSEDYC</sequence>
<dbReference type="EMBL" id="HE576752">
    <property type="protein sequence ID" value="CCC67735.1"/>
    <property type="molecule type" value="Genomic_DNA"/>
</dbReference>
<dbReference type="Pfam" id="PF04146">
    <property type="entry name" value="YTH"/>
    <property type="match status" value="1"/>
</dbReference>
<dbReference type="GO" id="GO:0019220">
    <property type="term" value="P:regulation of phosphate metabolic process"/>
    <property type="evidence" value="ECO:0007669"/>
    <property type="project" value="EnsemblFungi"/>
</dbReference>
<dbReference type="GO" id="GO:1990247">
    <property type="term" value="F:N6-methyladenosine-containing RNA reader activity"/>
    <property type="evidence" value="ECO:0007669"/>
    <property type="project" value="EnsemblFungi"/>
</dbReference>
<reference key="2">
    <citation type="submission" date="2011-08" db="EMBL/GenBank/DDBJ databases">
        <title>Genome sequence of Naumovozyma castellii.</title>
        <authorList>
            <person name="Gordon J.L."/>
            <person name="Armisen D."/>
            <person name="Proux-Wera E."/>
            <person name="OhEigeartaigh S.S."/>
            <person name="Byrne K.P."/>
            <person name="Wolfe K.H."/>
        </authorList>
    </citation>
    <scope>NUCLEOTIDE SEQUENCE</scope>
    <source>
        <strain>Type strain:CBS 4309</strain>
    </source>
</reference>
<dbReference type="PROSITE" id="PS50882">
    <property type="entry name" value="YTH"/>
    <property type="match status" value="1"/>
</dbReference>
<dbReference type="GeneID" id="96901214"/>
<gene>
    <name evidence="2" type="primary">NCAS0A11770</name>
    <name evidence="2" type="ordered locus">NCAS_0A11770</name>
</gene>
<evidence type="ECO:0000313" key="3">
    <source>
        <dbReference type="Proteomes" id="UP000001640"/>
    </source>
</evidence>
<dbReference type="KEGG" id="ncs:NCAS_0A11770"/>
<dbReference type="HOGENOM" id="CLU_064798_0_0_1"/>
<dbReference type="GO" id="GO:0003730">
    <property type="term" value="F:mRNA 3'-UTR binding"/>
    <property type="evidence" value="ECO:0007669"/>
    <property type="project" value="EnsemblFungi"/>
</dbReference>
<dbReference type="eggNOG" id="KOG1901">
    <property type="taxonomic scope" value="Eukaryota"/>
</dbReference>
<evidence type="ECO:0000313" key="2">
    <source>
        <dbReference type="EMBL" id="CCC67735.1"/>
    </source>
</evidence>
<organism evidence="2 3">
    <name type="scientific">Naumovozyma castellii</name>
    <name type="common">Yeast</name>
    <name type="synonym">Saccharomyces castellii</name>
    <dbReference type="NCBI Taxonomy" id="27288"/>
    <lineage>
        <taxon>Eukaryota</taxon>
        <taxon>Fungi</taxon>
        <taxon>Dikarya</taxon>
        <taxon>Ascomycota</taxon>
        <taxon>Saccharomycotina</taxon>
        <taxon>Saccharomycetes</taxon>
        <taxon>Saccharomycetales</taxon>
        <taxon>Saccharomycetaceae</taxon>
        <taxon>Naumovozyma</taxon>
    </lineage>
</organism>